<dbReference type="Proteomes" id="UP000680038">
    <property type="component" value="Unassembled WGS sequence"/>
</dbReference>
<dbReference type="RefSeq" id="WP_215240203.1">
    <property type="nucleotide sequence ID" value="NZ_CAJRAF010000002.1"/>
</dbReference>
<keyword evidence="2" id="KW-1185">Reference proteome</keyword>
<dbReference type="AlphaFoldDB" id="A0A916JEL4"/>
<dbReference type="EMBL" id="CAJRAF010000002">
    <property type="protein sequence ID" value="CAG5006189.1"/>
    <property type="molecule type" value="Genomic_DNA"/>
</dbReference>
<evidence type="ECO:0000313" key="2">
    <source>
        <dbReference type="Proteomes" id="UP000680038"/>
    </source>
</evidence>
<sequence length="254" mass="28045">MRRFIVVLAFASFCQFSCGGSTSDNAQKTSLTELPADPKAKGGNTCLLGYANKLDQLLTLQMAADFAGLPAGSAEIKYFNSMKNTDNHDVKYSWKSDRKRNMKDVGVDMVVPVDNMVQLNGIKERSFESFKMTHRAPTDNELKQADQAMDEALDKKSGNKKVNEQVEKLDEMKVDKNTQKSVVKGMGGVFAKVARAYREVQGIGDAASWNAVERRLYVVDNGVEISVSVDLSDDDAVNEQKAVVLMKQLLAKCK</sequence>
<accession>A0A916JEL4</accession>
<evidence type="ECO:0000313" key="1">
    <source>
        <dbReference type="EMBL" id="CAG5006189.1"/>
    </source>
</evidence>
<organism evidence="1 2">
    <name type="scientific">Dyadobacter helix</name>
    <dbReference type="NCBI Taxonomy" id="2822344"/>
    <lineage>
        <taxon>Bacteria</taxon>
        <taxon>Pseudomonadati</taxon>
        <taxon>Bacteroidota</taxon>
        <taxon>Cytophagia</taxon>
        <taxon>Cytophagales</taxon>
        <taxon>Spirosomataceae</taxon>
        <taxon>Dyadobacter</taxon>
    </lineage>
</organism>
<comment type="caution">
    <text evidence="1">The sequence shown here is derived from an EMBL/GenBank/DDBJ whole genome shotgun (WGS) entry which is preliminary data.</text>
</comment>
<gene>
    <name evidence="1" type="ORF">DYBT9275_03753</name>
</gene>
<protein>
    <submittedName>
        <fullName evidence="1">Uncharacterized protein</fullName>
    </submittedName>
</protein>
<reference evidence="1" key="1">
    <citation type="submission" date="2021-04" db="EMBL/GenBank/DDBJ databases">
        <authorList>
            <person name="Rodrigo-Torres L."/>
            <person name="Arahal R. D."/>
            <person name="Lucena T."/>
        </authorList>
    </citation>
    <scope>NUCLEOTIDE SEQUENCE</scope>
    <source>
        <strain evidence="1">CECT 9275</strain>
    </source>
</reference>
<proteinExistence type="predicted"/>
<name>A0A916JEL4_9BACT</name>